<keyword evidence="4" id="KW-1185">Reference proteome</keyword>
<dbReference type="InterPro" id="IPR011989">
    <property type="entry name" value="ARM-like"/>
</dbReference>
<feature type="region of interest" description="Disordered" evidence="1">
    <location>
        <begin position="32"/>
        <end position="56"/>
    </location>
</feature>
<evidence type="ECO:0008006" key="5">
    <source>
        <dbReference type="Google" id="ProtNLM"/>
    </source>
</evidence>
<evidence type="ECO:0000256" key="1">
    <source>
        <dbReference type="SAM" id="MobiDB-lite"/>
    </source>
</evidence>
<gene>
    <name evidence="3" type="ORF">Poly30_31910</name>
</gene>
<feature type="compositionally biased region" description="Low complexity" evidence="1">
    <location>
        <begin position="36"/>
        <end position="51"/>
    </location>
</feature>
<accession>A0A518EU88</accession>
<feature type="chain" id="PRO_5021794356" description="HEAT repeat protein" evidence="2">
    <location>
        <begin position="26"/>
        <end position="476"/>
    </location>
</feature>
<dbReference type="EMBL" id="CP036434">
    <property type="protein sequence ID" value="QDV07663.1"/>
    <property type="molecule type" value="Genomic_DNA"/>
</dbReference>
<dbReference type="Pfam" id="PF13646">
    <property type="entry name" value="HEAT_2"/>
    <property type="match status" value="1"/>
</dbReference>
<organism evidence="3 4">
    <name type="scientific">Saltatorellus ferox</name>
    <dbReference type="NCBI Taxonomy" id="2528018"/>
    <lineage>
        <taxon>Bacteria</taxon>
        <taxon>Pseudomonadati</taxon>
        <taxon>Planctomycetota</taxon>
        <taxon>Planctomycetia</taxon>
        <taxon>Planctomycetia incertae sedis</taxon>
        <taxon>Saltatorellus</taxon>
    </lineage>
</organism>
<evidence type="ECO:0000256" key="2">
    <source>
        <dbReference type="SAM" id="SignalP"/>
    </source>
</evidence>
<evidence type="ECO:0000313" key="3">
    <source>
        <dbReference type="EMBL" id="QDV07663.1"/>
    </source>
</evidence>
<name>A0A518EU88_9BACT</name>
<keyword evidence="2" id="KW-0732">Signal</keyword>
<dbReference type="InterPro" id="IPR016024">
    <property type="entry name" value="ARM-type_fold"/>
</dbReference>
<dbReference type="SUPFAM" id="SSF48371">
    <property type="entry name" value="ARM repeat"/>
    <property type="match status" value="1"/>
</dbReference>
<dbReference type="Proteomes" id="UP000320390">
    <property type="component" value="Chromosome"/>
</dbReference>
<evidence type="ECO:0000313" key="4">
    <source>
        <dbReference type="Proteomes" id="UP000320390"/>
    </source>
</evidence>
<dbReference type="AlphaFoldDB" id="A0A518EU88"/>
<dbReference type="Gene3D" id="1.25.10.10">
    <property type="entry name" value="Leucine-rich Repeat Variant"/>
    <property type="match status" value="1"/>
</dbReference>
<reference evidence="3 4" key="1">
    <citation type="submission" date="2019-02" db="EMBL/GenBank/DDBJ databases">
        <title>Deep-cultivation of Planctomycetes and their phenomic and genomic characterization uncovers novel biology.</title>
        <authorList>
            <person name="Wiegand S."/>
            <person name="Jogler M."/>
            <person name="Boedeker C."/>
            <person name="Pinto D."/>
            <person name="Vollmers J."/>
            <person name="Rivas-Marin E."/>
            <person name="Kohn T."/>
            <person name="Peeters S.H."/>
            <person name="Heuer A."/>
            <person name="Rast P."/>
            <person name="Oberbeckmann S."/>
            <person name="Bunk B."/>
            <person name="Jeske O."/>
            <person name="Meyerdierks A."/>
            <person name="Storesund J.E."/>
            <person name="Kallscheuer N."/>
            <person name="Luecker S."/>
            <person name="Lage O.M."/>
            <person name="Pohl T."/>
            <person name="Merkel B.J."/>
            <person name="Hornburger P."/>
            <person name="Mueller R.-W."/>
            <person name="Bruemmer F."/>
            <person name="Labrenz M."/>
            <person name="Spormann A.M."/>
            <person name="Op den Camp H."/>
            <person name="Overmann J."/>
            <person name="Amann R."/>
            <person name="Jetten M.S.M."/>
            <person name="Mascher T."/>
            <person name="Medema M.H."/>
            <person name="Devos D.P."/>
            <person name="Kaster A.-K."/>
            <person name="Ovreas L."/>
            <person name="Rohde M."/>
            <person name="Galperin M.Y."/>
            <person name="Jogler C."/>
        </authorList>
    </citation>
    <scope>NUCLEOTIDE SEQUENCE [LARGE SCALE GENOMIC DNA]</scope>
    <source>
        <strain evidence="3 4">Poly30</strain>
    </source>
</reference>
<feature type="signal peptide" evidence="2">
    <location>
        <begin position="1"/>
        <end position="25"/>
    </location>
</feature>
<proteinExistence type="predicted"/>
<protein>
    <recommendedName>
        <fullName evidence="5">HEAT repeat protein</fullName>
    </recommendedName>
</protein>
<sequence length="476" mass="51477" precursor="true">MGWSLSDARKWVVATLGLVLAAACADASQDPSRALSQAPADSPAGAPAGSPADDHGARLAGMGNNAVFLEALTLQLARELRFDGAERHFIEVLMEGEGAPRIREAVQWMPEYVEELVASGRWRPRDLKEWKWLAVIALWDELQARMPRSLELGMALENGPTRYIGAGLLFTPDQPLFDVLAEGFRNDDPNNRAYSALAVSANGHEDYIGALRAMMDDPHPWPRVNAIASLVRIDDVQGIQEARDLFSRPPSARRSEAVSYLFEVLDRAAPHPNVLRFVTEMQGTLRGQDRAAVDAILVIHGAQTDTSKIRAVLMELDPFAPELHRGVRALARTRKPEDAAALEALFHRPNSQTVTLDLAAGLAKAGSDEVEPLLRNAAFRLPWSQALLAAGAARACYGDELLVRWIENAPATTPIESCRRIGLALGEFGGPEAVALLKKHGAAAGAGELPASRSRAVFRSALQGAELGVLSRVSSR</sequence>